<protein>
    <submittedName>
        <fullName evidence="1">Uncharacterized protein</fullName>
    </submittedName>
</protein>
<keyword evidence="2" id="KW-1185">Reference proteome</keyword>
<evidence type="ECO:0000313" key="1">
    <source>
        <dbReference type="EMBL" id="CAI8022492.1"/>
    </source>
</evidence>
<sequence length="47" mass="5189">MLGCLNWAMMAASWRNLTVLAESVRVFTATVVCLRPLVHCALLTDPN</sequence>
<gene>
    <name evidence="1" type="ORF">GBAR_LOCUS13199</name>
</gene>
<organism evidence="1 2">
    <name type="scientific">Geodia barretti</name>
    <name type="common">Barrett's horny sponge</name>
    <dbReference type="NCBI Taxonomy" id="519541"/>
    <lineage>
        <taxon>Eukaryota</taxon>
        <taxon>Metazoa</taxon>
        <taxon>Porifera</taxon>
        <taxon>Demospongiae</taxon>
        <taxon>Heteroscleromorpha</taxon>
        <taxon>Tetractinellida</taxon>
        <taxon>Astrophorina</taxon>
        <taxon>Geodiidae</taxon>
        <taxon>Geodia</taxon>
    </lineage>
</organism>
<comment type="caution">
    <text evidence="1">The sequence shown here is derived from an EMBL/GenBank/DDBJ whole genome shotgun (WGS) entry which is preliminary data.</text>
</comment>
<dbReference type="Proteomes" id="UP001174909">
    <property type="component" value="Unassembled WGS sequence"/>
</dbReference>
<accession>A0AA35S4P1</accession>
<dbReference type="AlphaFoldDB" id="A0AA35S4P1"/>
<dbReference type="EMBL" id="CASHTH010001958">
    <property type="protein sequence ID" value="CAI8022492.1"/>
    <property type="molecule type" value="Genomic_DNA"/>
</dbReference>
<reference evidence="1" key="1">
    <citation type="submission" date="2023-03" db="EMBL/GenBank/DDBJ databases">
        <authorList>
            <person name="Steffen K."/>
            <person name="Cardenas P."/>
        </authorList>
    </citation>
    <scope>NUCLEOTIDE SEQUENCE</scope>
</reference>
<name>A0AA35S4P1_GEOBA</name>
<evidence type="ECO:0000313" key="2">
    <source>
        <dbReference type="Proteomes" id="UP001174909"/>
    </source>
</evidence>
<proteinExistence type="predicted"/>